<feature type="repeat" description="RCC1" evidence="1">
    <location>
        <begin position="294"/>
        <end position="331"/>
    </location>
</feature>
<dbReference type="GO" id="GO:0005737">
    <property type="term" value="C:cytoplasm"/>
    <property type="evidence" value="ECO:0007669"/>
    <property type="project" value="TreeGrafter"/>
</dbReference>
<proteinExistence type="predicted"/>
<evidence type="ECO:0000256" key="1">
    <source>
        <dbReference type="PROSITE-ProRule" id="PRU00235"/>
    </source>
</evidence>
<organism evidence="2 3">
    <name type="scientific">Terfezia boudieri ATCC MYA-4762</name>
    <dbReference type="NCBI Taxonomy" id="1051890"/>
    <lineage>
        <taxon>Eukaryota</taxon>
        <taxon>Fungi</taxon>
        <taxon>Dikarya</taxon>
        <taxon>Ascomycota</taxon>
        <taxon>Pezizomycotina</taxon>
        <taxon>Pezizomycetes</taxon>
        <taxon>Pezizales</taxon>
        <taxon>Pezizaceae</taxon>
        <taxon>Terfezia</taxon>
    </lineage>
</organism>
<dbReference type="PANTHER" id="PTHR45982">
    <property type="entry name" value="REGULATOR OF CHROMOSOME CONDENSATION"/>
    <property type="match status" value="1"/>
</dbReference>
<dbReference type="OrthoDB" id="5370059at2759"/>
<dbReference type="InterPro" id="IPR051553">
    <property type="entry name" value="Ran_GTPase-activating"/>
</dbReference>
<feature type="repeat" description="RCC1" evidence="1">
    <location>
        <begin position="122"/>
        <end position="190"/>
    </location>
</feature>
<dbReference type="PROSITE" id="PS50012">
    <property type="entry name" value="RCC1_3"/>
    <property type="match status" value="2"/>
</dbReference>
<sequence>MPLYSFGSNGHSQLSLGHTTDVSIPTLCKFHLPPPPSSPPSSIIPGANHTLLLFPTGEAYSCGLNHCGQCGFADHSHPLGAFHRLANPPPPEGITNPSPESTQWGFITAGWEFTILATKDGKRVFACGTGAKGELGLGSGMLTTVPQLRDTPTPAIPGTTIHQIPNFPPEGTYVISLASSIMHVIAVLNDGSCFGWGASRKHQLHHPKTVPIPVPKTTAIPRAISPFPTDPFPVAKAVCTQESTFLISSSGDRLAHLGLPTTKWKVYEQMPPSCLGYVDIQASWNGVYILKDTGKIVAWGRSDNGRFPPKGLTGVKMMAVGSEHVIAVLEEDGREKLVAWGWGEHGNCGDVEGDRAVVPLREVEIPGGEGKKAKIRCIGAGCATSWVWVDWE</sequence>
<dbReference type="InterPro" id="IPR009091">
    <property type="entry name" value="RCC1/BLIP-II"/>
</dbReference>
<dbReference type="PANTHER" id="PTHR45982:SF5">
    <property type="entry name" value="RCC DOMAIN-CONTAINING PROTEIN ATS1"/>
    <property type="match status" value="1"/>
</dbReference>
<evidence type="ECO:0000313" key="3">
    <source>
        <dbReference type="Proteomes" id="UP000267821"/>
    </source>
</evidence>
<dbReference type="InterPro" id="IPR000408">
    <property type="entry name" value="Reg_chr_condens"/>
</dbReference>
<dbReference type="Proteomes" id="UP000267821">
    <property type="component" value="Unassembled WGS sequence"/>
</dbReference>
<dbReference type="FunCoup" id="A0A3N4LG87">
    <property type="interactions" value="97"/>
</dbReference>
<dbReference type="SUPFAM" id="SSF50985">
    <property type="entry name" value="RCC1/BLIP-II"/>
    <property type="match status" value="1"/>
</dbReference>
<dbReference type="Gene3D" id="2.130.10.30">
    <property type="entry name" value="Regulator of chromosome condensation 1/beta-lactamase-inhibitor protein II"/>
    <property type="match status" value="2"/>
</dbReference>
<keyword evidence="3" id="KW-1185">Reference proteome</keyword>
<dbReference type="STRING" id="1051890.A0A3N4LG87"/>
<protein>
    <submittedName>
        <fullName evidence="2">RCC1/BLIP-II</fullName>
    </submittedName>
</protein>
<dbReference type="GO" id="GO:0005085">
    <property type="term" value="F:guanyl-nucleotide exchange factor activity"/>
    <property type="evidence" value="ECO:0007669"/>
    <property type="project" value="TreeGrafter"/>
</dbReference>
<dbReference type="EMBL" id="ML121568">
    <property type="protein sequence ID" value="RPB20708.1"/>
    <property type="molecule type" value="Genomic_DNA"/>
</dbReference>
<dbReference type="InParanoid" id="A0A3N4LG87"/>
<reference evidence="2 3" key="1">
    <citation type="journal article" date="2018" name="Nat. Ecol. Evol.">
        <title>Pezizomycetes genomes reveal the molecular basis of ectomycorrhizal truffle lifestyle.</title>
        <authorList>
            <person name="Murat C."/>
            <person name="Payen T."/>
            <person name="Noel B."/>
            <person name="Kuo A."/>
            <person name="Morin E."/>
            <person name="Chen J."/>
            <person name="Kohler A."/>
            <person name="Krizsan K."/>
            <person name="Balestrini R."/>
            <person name="Da Silva C."/>
            <person name="Montanini B."/>
            <person name="Hainaut M."/>
            <person name="Levati E."/>
            <person name="Barry K.W."/>
            <person name="Belfiori B."/>
            <person name="Cichocki N."/>
            <person name="Clum A."/>
            <person name="Dockter R.B."/>
            <person name="Fauchery L."/>
            <person name="Guy J."/>
            <person name="Iotti M."/>
            <person name="Le Tacon F."/>
            <person name="Lindquist E.A."/>
            <person name="Lipzen A."/>
            <person name="Malagnac F."/>
            <person name="Mello A."/>
            <person name="Molinier V."/>
            <person name="Miyauchi S."/>
            <person name="Poulain J."/>
            <person name="Riccioni C."/>
            <person name="Rubini A."/>
            <person name="Sitrit Y."/>
            <person name="Splivallo R."/>
            <person name="Traeger S."/>
            <person name="Wang M."/>
            <person name="Zifcakova L."/>
            <person name="Wipf D."/>
            <person name="Zambonelli A."/>
            <person name="Paolocci F."/>
            <person name="Nowrousian M."/>
            <person name="Ottonello S."/>
            <person name="Baldrian P."/>
            <person name="Spatafora J.W."/>
            <person name="Henrissat B."/>
            <person name="Nagy L.G."/>
            <person name="Aury J.M."/>
            <person name="Wincker P."/>
            <person name="Grigoriev I.V."/>
            <person name="Bonfante P."/>
            <person name="Martin F.M."/>
        </authorList>
    </citation>
    <scope>NUCLEOTIDE SEQUENCE [LARGE SCALE GENOMIC DNA]</scope>
    <source>
        <strain evidence="2 3">ATCC MYA-4762</strain>
    </source>
</reference>
<dbReference type="Pfam" id="PF13540">
    <property type="entry name" value="RCC1_2"/>
    <property type="match status" value="1"/>
</dbReference>
<gene>
    <name evidence="2" type="ORF">L211DRAFT_841425</name>
</gene>
<dbReference type="AlphaFoldDB" id="A0A3N4LG87"/>
<name>A0A3N4LG87_9PEZI</name>
<accession>A0A3N4LG87</accession>
<evidence type="ECO:0000313" key="2">
    <source>
        <dbReference type="EMBL" id="RPB20708.1"/>
    </source>
</evidence>